<dbReference type="EMBL" id="JAWWNJ010000008">
    <property type="protein sequence ID" value="KAK7050322.1"/>
    <property type="molecule type" value="Genomic_DNA"/>
</dbReference>
<name>A0AAW0DFC4_9AGAR</name>
<dbReference type="AlphaFoldDB" id="A0AAW0DFC4"/>
<evidence type="ECO:0000313" key="2">
    <source>
        <dbReference type="EMBL" id="KAK7050322.1"/>
    </source>
</evidence>
<comment type="caution">
    <text evidence="2">The sequence shown here is derived from an EMBL/GenBank/DDBJ whole genome shotgun (WGS) entry which is preliminary data.</text>
</comment>
<accession>A0AAW0DFC4</accession>
<evidence type="ECO:0000313" key="3">
    <source>
        <dbReference type="Proteomes" id="UP001362999"/>
    </source>
</evidence>
<evidence type="ECO:0000256" key="1">
    <source>
        <dbReference type="SAM" id="MobiDB-lite"/>
    </source>
</evidence>
<sequence length="279" mass="30047">MPVSRGLRKFLGRVWLLLPNIKRPQARSPTPSAAKDPQLPRSEGTVVSASETNAKESRPYIDAKSGRTAVNALHFSLEMLSEASSGTPLGALKAIINPLLRLTDRFGQTSSNAQNLAQLSERIKALAPVVKSSAETNSQNRQTFIERLGSDYVTKIARTPQFFNADDNTATIKKHNKALSELLLDFTKAGSTSWDLRAKPSEAPSRWKITGGFGGMGGASYYSGGEGGHAEGPQLNLEPVSDIQLPRNLSLTGMHKFLLAFLPAHGQQVEQGAKVGQVS</sequence>
<keyword evidence="3" id="KW-1185">Reference proteome</keyword>
<protein>
    <recommendedName>
        <fullName evidence="4">Type III effector HopI1</fullName>
    </recommendedName>
</protein>
<gene>
    <name evidence="2" type="ORF">R3P38DRAFT_3606555</name>
</gene>
<proteinExistence type="predicted"/>
<organism evidence="2 3">
    <name type="scientific">Favolaschia claudopus</name>
    <dbReference type="NCBI Taxonomy" id="2862362"/>
    <lineage>
        <taxon>Eukaryota</taxon>
        <taxon>Fungi</taxon>
        <taxon>Dikarya</taxon>
        <taxon>Basidiomycota</taxon>
        <taxon>Agaricomycotina</taxon>
        <taxon>Agaricomycetes</taxon>
        <taxon>Agaricomycetidae</taxon>
        <taxon>Agaricales</taxon>
        <taxon>Marasmiineae</taxon>
        <taxon>Mycenaceae</taxon>
        <taxon>Favolaschia</taxon>
    </lineage>
</organism>
<evidence type="ECO:0008006" key="4">
    <source>
        <dbReference type="Google" id="ProtNLM"/>
    </source>
</evidence>
<feature type="region of interest" description="Disordered" evidence="1">
    <location>
        <begin position="25"/>
        <end position="61"/>
    </location>
</feature>
<reference evidence="2 3" key="1">
    <citation type="journal article" date="2024" name="J Genomics">
        <title>Draft genome sequencing and assembly of Favolaschia claudopus CIRM-BRFM 2984 isolated from oak limbs.</title>
        <authorList>
            <person name="Navarro D."/>
            <person name="Drula E."/>
            <person name="Chaduli D."/>
            <person name="Cazenave R."/>
            <person name="Ahrendt S."/>
            <person name="Wang J."/>
            <person name="Lipzen A."/>
            <person name="Daum C."/>
            <person name="Barry K."/>
            <person name="Grigoriev I.V."/>
            <person name="Favel A."/>
            <person name="Rosso M.N."/>
            <person name="Martin F."/>
        </authorList>
    </citation>
    <scope>NUCLEOTIDE SEQUENCE [LARGE SCALE GENOMIC DNA]</scope>
    <source>
        <strain evidence="2 3">CIRM-BRFM 2984</strain>
    </source>
</reference>
<dbReference type="Proteomes" id="UP001362999">
    <property type="component" value="Unassembled WGS sequence"/>
</dbReference>